<gene>
    <name evidence="9" type="primary">lepB</name>
    <name evidence="9" type="ORF">HMPREF0091_11037</name>
</gene>
<evidence type="ECO:0000256" key="2">
    <source>
        <dbReference type="ARBA" id="ARBA00004401"/>
    </source>
</evidence>
<evidence type="ECO:0000256" key="7">
    <source>
        <dbReference type="RuleBase" id="RU362042"/>
    </source>
</evidence>
<comment type="subcellular location">
    <subcellularLocation>
        <location evidence="2">Cell membrane</location>
        <topology evidence="2">Single-pass type II membrane protein</topology>
    </subcellularLocation>
    <subcellularLocation>
        <location evidence="7">Membrane</location>
        <topology evidence="7">Single-pass type II membrane protein</topology>
    </subcellularLocation>
</comment>
<dbReference type="GO" id="GO:0004252">
    <property type="term" value="F:serine-type endopeptidase activity"/>
    <property type="evidence" value="ECO:0007669"/>
    <property type="project" value="InterPro"/>
</dbReference>
<dbReference type="GO" id="GO:0005886">
    <property type="term" value="C:plasma membrane"/>
    <property type="evidence" value="ECO:0007669"/>
    <property type="project" value="UniProtKB-SubCell"/>
</dbReference>
<dbReference type="GO" id="GO:0006465">
    <property type="term" value="P:signal peptide processing"/>
    <property type="evidence" value="ECO:0007669"/>
    <property type="project" value="InterPro"/>
</dbReference>
<dbReference type="PROSITE" id="PS00761">
    <property type="entry name" value="SPASE_I_3"/>
    <property type="match status" value="1"/>
</dbReference>
<evidence type="ECO:0000256" key="6">
    <source>
        <dbReference type="PIRSR" id="PIRSR600223-1"/>
    </source>
</evidence>
<dbReference type="PRINTS" id="PR00727">
    <property type="entry name" value="LEADERPTASE"/>
</dbReference>
<feature type="active site" evidence="6">
    <location>
        <position position="50"/>
    </location>
</feature>
<dbReference type="NCBIfam" id="TIGR02227">
    <property type="entry name" value="sigpep_I_bact"/>
    <property type="match status" value="1"/>
</dbReference>
<dbReference type="Proteomes" id="UP000005947">
    <property type="component" value="Unassembled WGS sequence"/>
</dbReference>
<dbReference type="EMBL" id="ACGK02000002">
    <property type="protein sequence ID" value="EGF23042.1"/>
    <property type="molecule type" value="Genomic_DNA"/>
</dbReference>
<comment type="catalytic activity">
    <reaction evidence="1 7">
        <text>Cleavage of hydrophobic, N-terminal signal or leader sequences from secreted and periplasmic proteins.</text>
        <dbReference type="EC" id="3.4.21.89"/>
    </reaction>
</comment>
<evidence type="ECO:0000313" key="9">
    <source>
        <dbReference type="EMBL" id="EGF23042.1"/>
    </source>
</evidence>
<keyword evidence="5 7" id="KW-0378">Hydrolase</keyword>
<comment type="similarity">
    <text evidence="3 7">Belongs to the peptidase S26 family.</text>
</comment>
<dbReference type="InterPro" id="IPR019758">
    <property type="entry name" value="Pept_S26A_signal_pept_1_CS"/>
</dbReference>
<dbReference type="SUPFAM" id="SSF51306">
    <property type="entry name" value="LexA/Signal peptidase"/>
    <property type="match status" value="1"/>
</dbReference>
<dbReference type="InterPro" id="IPR019533">
    <property type="entry name" value="Peptidase_S26"/>
</dbReference>
<reference evidence="9 10" key="1">
    <citation type="submission" date="2011-02" db="EMBL/GenBank/DDBJ databases">
        <authorList>
            <person name="Muzny D."/>
            <person name="Qin X."/>
            <person name="Buhay C."/>
            <person name="Dugan-Rocha S."/>
            <person name="Ding Y."/>
            <person name="Chen G."/>
            <person name="Hawes A."/>
            <person name="Holder M."/>
            <person name="Jhangiani S."/>
            <person name="Johnson A."/>
            <person name="Khan Z."/>
            <person name="Li Z."/>
            <person name="Liu W."/>
            <person name="Liu X."/>
            <person name="Perez L."/>
            <person name="Shen H."/>
            <person name="Wang Q."/>
            <person name="Watt J."/>
            <person name="Xi L."/>
            <person name="Xin Y."/>
            <person name="Zhou J."/>
            <person name="Deng J."/>
            <person name="Jiang H."/>
            <person name="Liu Y."/>
            <person name="Qu J."/>
            <person name="Song X.-Z."/>
            <person name="Zhang L."/>
            <person name="Villasana D."/>
            <person name="Johnson A."/>
            <person name="Liu J."/>
            <person name="Liyanage D."/>
            <person name="Lorensuhewa L."/>
            <person name="Robinson T."/>
            <person name="Song A."/>
            <person name="Song B.-B."/>
            <person name="Dinh H."/>
            <person name="Thornton R."/>
            <person name="Coyle M."/>
            <person name="Francisco L."/>
            <person name="Jackson L."/>
            <person name="Javaid M."/>
            <person name="Korchina V."/>
            <person name="Kovar C."/>
            <person name="Mata R."/>
            <person name="Mathew T."/>
            <person name="Ngo R."/>
            <person name="Nguyen L."/>
            <person name="Nguyen N."/>
            <person name="Okwuonu G."/>
            <person name="Ongeri F."/>
            <person name="Pham C."/>
            <person name="Simmons D."/>
            <person name="Wilczek-Boney K."/>
            <person name="Hale W."/>
            <person name="Jakkamsetti A."/>
            <person name="Pham P."/>
            <person name="Ruth R."/>
            <person name="San Lucas F."/>
            <person name="Warren J."/>
            <person name="Zhang J."/>
            <person name="Zhao Z."/>
            <person name="Zhou C."/>
            <person name="Zhu D."/>
            <person name="Lee S."/>
            <person name="Bess C."/>
            <person name="Blankenburg K."/>
            <person name="Forbes L."/>
            <person name="Fu Q."/>
            <person name="Gubbala S."/>
            <person name="Hirani K."/>
            <person name="Jayaseelan J.C."/>
            <person name="Lara F."/>
            <person name="Munidasa M."/>
            <person name="Palculict T."/>
            <person name="Patil S."/>
            <person name="Pu L.-L."/>
            <person name="Saada N."/>
            <person name="Tang L."/>
            <person name="Weissenberger G."/>
            <person name="Zhu Y."/>
            <person name="Hemphill L."/>
            <person name="Shang Y."/>
            <person name="Youmans B."/>
            <person name="Ayvaz T."/>
            <person name="Ross M."/>
            <person name="Santibanez J."/>
            <person name="Aqrawi P."/>
            <person name="Gross S."/>
            <person name="Joshi V."/>
            <person name="Fowler G."/>
            <person name="Nazareth L."/>
            <person name="Reid J."/>
            <person name="Worley K."/>
            <person name="Petrosino J."/>
            <person name="Highlander S."/>
            <person name="Gibbs R."/>
        </authorList>
    </citation>
    <scope>NUCLEOTIDE SEQUENCE [LARGE SCALE GENOMIC DNA]</scope>
    <source>
        <strain evidence="9 10">DSM 15829</strain>
    </source>
</reference>
<evidence type="ECO:0000259" key="8">
    <source>
        <dbReference type="Pfam" id="PF10502"/>
    </source>
</evidence>
<dbReference type="OrthoDB" id="9815782at2"/>
<dbReference type="EC" id="3.4.21.89" evidence="4 7"/>
<dbReference type="AlphaFoldDB" id="F1T6D7"/>
<feature type="transmembrane region" description="Helical" evidence="7">
    <location>
        <begin position="20"/>
        <end position="40"/>
    </location>
</feature>
<dbReference type="CDD" id="cd06530">
    <property type="entry name" value="S26_SPase_I"/>
    <property type="match status" value="1"/>
</dbReference>
<evidence type="ECO:0000256" key="3">
    <source>
        <dbReference type="ARBA" id="ARBA00009370"/>
    </source>
</evidence>
<evidence type="ECO:0000313" key="10">
    <source>
        <dbReference type="Proteomes" id="UP000005947"/>
    </source>
</evidence>
<dbReference type="PANTHER" id="PTHR43390:SF1">
    <property type="entry name" value="CHLOROPLAST PROCESSING PEPTIDASE"/>
    <property type="match status" value="1"/>
</dbReference>
<dbReference type="InterPro" id="IPR000223">
    <property type="entry name" value="Pept_S26A_signal_pept_1"/>
</dbReference>
<dbReference type="MEROPS" id="S26.024"/>
<feature type="active site" evidence="6">
    <location>
        <position position="93"/>
    </location>
</feature>
<accession>F1T6D7</accession>
<comment type="caution">
    <text evidence="9">The sequence shown here is derived from an EMBL/GenBank/DDBJ whole genome shotgun (WGS) entry which is preliminary data.</text>
</comment>
<dbReference type="InterPro" id="IPR036286">
    <property type="entry name" value="LexA/Signal_pep-like_sf"/>
</dbReference>
<sequence>MRMRHMQPQQERSSFLRTCFDWVMTLAISAGIVFVVHAFVAEVYLVPTGSMLSTVQLQDRLIGEKISYKFGKPQAGDIITFNDPAGTGHTLLKRVIATEGQTIDLRDGNVYVDNKKLNEPYVNHQPTEPITNQGVGPQGAITFPYTVPAHCIWVMGDNRGNSLDSRWFGAVDISSVSSRGFWIIWPFDHAKSLERPH</sequence>
<dbReference type="Gene3D" id="2.10.109.10">
    <property type="entry name" value="Umud Fragment, subunit A"/>
    <property type="match status" value="1"/>
</dbReference>
<organism evidence="9 10">
    <name type="scientific">Fannyhessea vaginae DSM 15829</name>
    <dbReference type="NCBI Taxonomy" id="525256"/>
    <lineage>
        <taxon>Bacteria</taxon>
        <taxon>Bacillati</taxon>
        <taxon>Actinomycetota</taxon>
        <taxon>Coriobacteriia</taxon>
        <taxon>Coriobacteriales</taxon>
        <taxon>Atopobiaceae</taxon>
        <taxon>Fannyhessea</taxon>
    </lineage>
</organism>
<protein>
    <recommendedName>
        <fullName evidence="4 7">Signal peptidase I</fullName>
        <ecNumber evidence="4 7">3.4.21.89</ecNumber>
    </recommendedName>
</protein>
<name>F1T6D7_9ACTN</name>
<evidence type="ECO:0000256" key="5">
    <source>
        <dbReference type="ARBA" id="ARBA00022801"/>
    </source>
</evidence>
<dbReference type="Pfam" id="PF10502">
    <property type="entry name" value="Peptidase_S26"/>
    <property type="match status" value="1"/>
</dbReference>
<dbReference type="PANTHER" id="PTHR43390">
    <property type="entry name" value="SIGNAL PEPTIDASE I"/>
    <property type="match status" value="1"/>
</dbReference>
<keyword evidence="7" id="KW-1133">Transmembrane helix</keyword>
<keyword evidence="7" id="KW-0472">Membrane</keyword>
<proteinExistence type="inferred from homology"/>
<keyword evidence="7" id="KW-0812">Transmembrane</keyword>
<evidence type="ECO:0000256" key="1">
    <source>
        <dbReference type="ARBA" id="ARBA00000677"/>
    </source>
</evidence>
<dbReference type="GO" id="GO:0009003">
    <property type="term" value="F:signal peptidase activity"/>
    <property type="evidence" value="ECO:0007669"/>
    <property type="project" value="UniProtKB-EC"/>
</dbReference>
<feature type="domain" description="Peptidase S26" evidence="8">
    <location>
        <begin position="20"/>
        <end position="185"/>
    </location>
</feature>
<keyword evidence="10" id="KW-1185">Reference proteome</keyword>
<dbReference type="eggNOG" id="COG0681">
    <property type="taxonomic scope" value="Bacteria"/>
</dbReference>
<evidence type="ECO:0000256" key="4">
    <source>
        <dbReference type="ARBA" id="ARBA00013208"/>
    </source>
</evidence>
<keyword evidence="7" id="KW-0645">Protease</keyword>